<accession>C4J794</accession>
<proteinExistence type="evidence at transcript level"/>
<name>C4J794_MAIZE</name>
<reference evidence="1" key="1">
    <citation type="journal article" date="2009" name="PLoS Genet.">
        <title>Sequencing, mapping, and analysis of 27,455 maize full-length cDNAs.</title>
        <authorList>
            <person name="Soderlund C."/>
            <person name="Descour A."/>
            <person name="Kudrna D."/>
            <person name="Bomhoff M."/>
            <person name="Boyd L."/>
            <person name="Currie J."/>
            <person name="Angelova A."/>
            <person name="Collura K."/>
            <person name="Wissotski M."/>
            <person name="Ashley E."/>
            <person name="Morrow D."/>
            <person name="Fernandes J."/>
            <person name="Walbot V."/>
            <person name="Yu Y."/>
        </authorList>
    </citation>
    <scope>NUCLEOTIDE SEQUENCE</scope>
    <source>
        <strain evidence="1">B73</strain>
    </source>
</reference>
<organism evidence="1">
    <name type="scientific">Zea mays</name>
    <name type="common">Maize</name>
    <dbReference type="NCBI Taxonomy" id="4577"/>
    <lineage>
        <taxon>Eukaryota</taxon>
        <taxon>Viridiplantae</taxon>
        <taxon>Streptophyta</taxon>
        <taxon>Embryophyta</taxon>
        <taxon>Tracheophyta</taxon>
        <taxon>Spermatophyta</taxon>
        <taxon>Magnoliopsida</taxon>
        <taxon>Liliopsida</taxon>
        <taxon>Poales</taxon>
        <taxon>Poaceae</taxon>
        <taxon>PACMAD clade</taxon>
        <taxon>Panicoideae</taxon>
        <taxon>Andropogonodae</taxon>
        <taxon>Andropogoneae</taxon>
        <taxon>Tripsacinae</taxon>
        <taxon>Zea</taxon>
    </lineage>
</organism>
<dbReference type="EMBL" id="BT086812">
    <property type="protein sequence ID" value="ACR37165.1"/>
    <property type="molecule type" value="mRNA"/>
</dbReference>
<protein>
    <submittedName>
        <fullName evidence="1">Uncharacterized protein</fullName>
    </submittedName>
</protein>
<sequence>MKPREATTATKYPLELCTGRPIGQMSFSIQVGRQLCPI</sequence>
<dbReference type="EMBL" id="BT086691">
    <property type="protein sequence ID" value="ACR37044.1"/>
    <property type="molecule type" value="mRNA"/>
</dbReference>
<dbReference type="AlphaFoldDB" id="C4J794"/>
<evidence type="ECO:0000313" key="1">
    <source>
        <dbReference type="EMBL" id="ACR37044.1"/>
    </source>
</evidence>